<organism evidence="1 2">
    <name type="scientific">Nitratidesulfovibrio vulgaris (strain DP4)</name>
    <name type="common">Desulfovibrio vulgaris</name>
    <dbReference type="NCBI Taxonomy" id="391774"/>
    <lineage>
        <taxon>Bacteria</taxon>
        <taxon>Pseudomonadati</taxon>
        <taxon>Thermodesulfobacteriota</taxon>
        <taxon>Desulfovibrionia</taxon>
        <taxon>Desulfovibrionales</taxon>
        <taxon>Desulfovibrionaceae</taxon>
        <taxon>Nitratidesulfovibrio</taxon>
    </lineage>
</organism>
<dbReference type="PANTHER" id="PTHR35866">
    <property type="entry name" value="PUTATIVE-RELATED"/>
    <property type="match status" value="1"/>
</dbReference>
<dbReference type="EMBL" id="CP000527">
    <property type="protein sequence ID" value="ABM29835.1"/>
    <property type="molecule type" value="Genomic_DNA"/>
</dbReference>
<gene>
    <name evidence="1" type="ordered locus">Dvul_2824</name>
</gene>
<dbReference type="PANTHER" id="PTHR35866:SF1">
    <property type="entry name" value="YKGJ FAMILY CYSTEINE CLUSTER PROTEIN"/>
    <property type="match status" value="1"/>
</dbReference>
<dbReference type="Pfam" id="PF03692">
    <property type="entry name" value="CxxCxxCC"/>
    <property type="match status" value="1"/>
</dbReference>
<accession>A0A0H3AB15</accession>
<dbReference type="KEGG" id="dvl:Dvul_2824"/>
<sequence length="258" mass="29667">MTSSEERDATQAFLDSLPELESGESFRFSCHPGVRCFNACCSDLTMPLTPYDVLRLRRNLGMDSETFIAEHARVGQYPDTGFPLLHLRMSDHPLKLCPFVSDEGCTVYPDRSSACRTYPLGRATREDEDGNVVEQFFVVQEEHCRGFEETKAWTSATWLQDQGLEPYYRWNDAYMSLMARQRRTGTVLGPKHATMCLLAFYQLDRFADFVRGVHLFSRLDVDEARQERILADEEERLGFALEWAELVLFGDCATLRML</sequence>
<dbReference type="HOGENOM" id="CLU_080178_0_0_7"/>
<dbReference type="AlphaFoldDB" id="A0A0H3AB15"/>
<evidence type="ECO:0000313" key="2">
    <source>
        <dbReference type="Proteomes" id="UP000009173"/>
    </source>
</evidence>
<dbReference type="InterPro" id="IPR005358">
    <property type="entry name" value="Puta_zinc/iron-chelating_dom"/>
</dbReference>
<name>A0A0H3AB15_NITV4</name>
<reference evidence="2" key="1">
    <citation type="journal article" date="2009" name="Environ. Microbiol.">
        <title>Contribution of mobile genetic elements to Desulfovibrio vulgaris genome plasticity.</title>
        <authorList>
            <person name="Walker C.B."/>
            <person name="Stolyar S."/>
            <person name="Chivian D."/>
            <person name="Pinel N."/>
            <person name="Gabster J.A."/>
            <person name="Dehal P.S."/>
            <person name="He Z."/>
            <person name="Yang Z.K."/>
            <person name="Yen H.C."/>
            <person name="Zhou J."/>
            <person name="Wall J.D."/>
            <person name="Hazen T.C."/>
            <person name="Arkin A.P."/>
            <person name="Stahl D.A."/>
        </authorList>
    </citation>
    <scope>NUCLEOTIDE SEQUENCE [LARGE SCALE GENOMIC DNA]</scope>
    <source>
        <strain evidence="2">DP4</strain>
    </source>
</reference>
<dbReference type="Proteomes" id="UP000009173">
    <property type="component" value="Chromosome"/>
</dbReference>
<dbReference type="RefSeq" id="WP_010937454.1">
    <property type="nucleotide sequence ID" value="NC_008751.1"/>
</dbReference>
<evidence type="ECO:0008006" key="3">
    <source>
        <dbReference type="Google" id="ProtNLM"/>
    </source>
</evidence>
<evidence type="ECO:0000313" key="1">
    <source>
        <dbReference type="EMBL" id="ABM29835.1"/>
    </source>
</evidence>
<proteinExistence type="predicted"/>
<protein>
    <recommendedName>
        <fullName evidence="3">YkgJ family cysteine cluster protein</fullName>
    </recommendedName>
</protein>